<accession>A0AAN8B7S3</accession>
<dbReference type="EMBL" id="JAULUE010002064">
    <property type="protein sequence ID" value="KAK5880153.1"/>
    <property type="molecule type" value="Genomic_DNA"/>
</dbReference>
<dbReference type="Proteomes" id="UP001335648">
    <property type="component" value="Unassembled WGS sequence"/>
</dbReference>
<comment type="caution">
    <text evidence="1">The sequence shown here is derived from an EMBL/GenBank/DDBJ whole genome shotgun (WGS) entry which is preliminary data.</text>
</comment>
<evidence type="ECO:0000313" key="1">
    <source>
        <dbReference type="EMBL" id="KAK5880153.1"/>
    </source>
</evidence>
<evidence type="ECO:0000313" key="2">
    <source>
        <dbReference type="Proteomes" id="UP001335648"/>
    </source>
</evidence>
<dbReference type="AlphaFoldDB" id="A0AAN8B7S3"/>
<name>A0AAN8B7S3_9TELE</name>
<reference evidence="1 2" key="1">
    <citation type="journal article" date="2023" name="Mol. Biol. Evol.">
        <title>Genomics of Secondarily Temperate Adaptation in the Only Non-Antarctic Icefish.</title>
        <authorList>
            <person name="Rivera-Colon A.G."/>
            <person name="Rayamajhi N."/>
            <person name="Minhas B.F."/>
            <person name="Madrigal G."/>
            <person name="Bilyk K.T."/>
            <person name="Yoon V."/>
            <person name="Hune M."/>
            <person name="Gregory S."/>
            <person name="Cheng C.H.C."/>
            <person name="Catchen J.M."/>
        </authorList>
    </citation>
    <scope>NUCLEOTIDE SEQUENCE [LARGE SCALE GENOMIC DNA]</scope>
    <source>
        <strain evidence="1">JC2023a</strain>
    </source>
</reference>
<sequence length="236" mass="25355">MLTRRVNHDSPSTPRAFSISGRISSTPGALPVWSCLTTSVTSPREIGVDPPSYSSSASNIEVGVVGFRSSSKCSFQRSNTPSVEVNNVPSLLYTAWMVPCFPLLRCRTVFQNNFGAARKSFSMSSPNFSHTRCFASATDEASALRACRYLATASGVPRDNKSLKASFFSRTASLTTGVHQEVRGLPSLEAPRTLRPQLPAAASAIEALNTDHSGSMSPTSIGMPEKLCRRCELKAS</sequence>
<organism evidence="1 2">
    <name type="scientific">Champsocephalus esox</name>
    <name type="common">pike icefish</name>
    <dbReference type="NCBI Taxonomy" id="159716"/>
    <lineage>
        <taxon>Eukaryota</taxon>
        <taxon>Metazoa</taxon>
        <taxon>Chordata</taxon>
        <taxon>Craniata</taxon>
        <taxon>Vertebrata</taxon>
        <taxon>Euteleostomi</taxon>
        <taxon>Actinopterygii</taxon>
        <taxon>Neopterygii</taxon>
        <taxon>Teleostei</taxon>
        <taxon>Neoteleostei</taxon>
        <taxon>Acanthomorphata</taxon>
        <taxon>Eupercaria</taxon>
        <taxon>Perciformes</taxon>
        <taxon>Notothenioidei</taxon>
        <taxon>Channichthyidae</taxon>
        <taxon>Champsocephalus</taxon>
    </lineage>
</organism>
<protein>
    <submittedName>
        <fullName evidence="1">Uncharacterized protein</fullName>
    </submittedName>
</protein>
<gene>
    <name evidence="1" type="ORF">CesoFtcFv8_023209</name>
</gene>
<keyword evidence="2" id="KW-1185">Reference proteome</keyword>
<proteinExistence type="predicted"/>